<gene>
    <name evidence="1" type="ORF">METZ01_LOCUS333549</name>
</gene>
<dbReference type="EMBL" id="UINC01112046">
    <property type="protein sequence ID" value="SVC80695.1"/>
    <property type="molecule type" value="Genomic_DNA"/>
</dbReference>
<organism evidence="1">
    <name type="scientific">marine metagenome</name>
    <dbReference type="NCBI Taxonomy" id="408172"/>
    <lineage>
        <taxon>unclassified sequences</taxon>
        <taxon>metagenomes</taxon>
        <taxon>ecological metagenomes</taxon>
    </lineage>
</organism>
<proteinExistence type="predicted"/>
<dbReference type="AlphaFoldDB" id="A0A382Q6Z3"/>
<sequence>MPDIDIDLLDRDKALEKIKHIPASIYKESKLTKHNTGVYAQDIPKDPVTGLASFDYEIADKLGYFKIDFLNVSAYKGVKDEAHLVELMYKEPDWSLLQNKEAVKKLFHISDHLALLKKLKPQSIDQLAAVLAIIRPGKRKLADSDWAMIDREVWIKPADPKEYFFKKAHAIGYAYVVVIQMNLLNFTNQS</sequence>
<evidence type="ECO:0000313" key="1">
    <source>
        <dbReference type="EMBL" id="SVC80695.1"/>
    </source>
</evidence>
<name>A0A382Q6Z3_9ZZZZ</name>
<accession>A0A382Q6Z3</accession>
<reference evidence="1" key="1">
    <citation type="submission" date="2018-05" db="EMBL/GenBank/DDBJ databases">
        <authorList>
            <person name="Lanie J.A."/>
            <person name="Ng W.-L."/>
            <person name="Kazmierczak K.M."/>
            <person name="Andrzejewski T.M."/>
            <person name="Davidsen T.M."/>
            <person name="Wayne K.J."/>
            <person name="Tettelin H."/>
            <person name="Glass J.I."/>
            <person name="Rusch D."/>
            <person name="Podicherti R."/>
            <person name="Tsui H.-C.T."/>
            <person name="Winkler M.E."/>
        </authorList>
    </citation>
    <scope>NUCLEOTIDE SEQUENCE</scope>
</reference>
<protein>
    <submittedName>
        <fullName evidence="1">Uncharacterized protein</fullName>
    </submittedName>
</protein>